<dbReference type="Proteomes" id="UP000076643">
    <property type="component" value="Unassembled WGS sequence"/>
</dbReference>
<feature type="region of interest" description="Disordered" evidence="1">
    <location>
        <begin position="18"/>
        <end position="41"/>
    </location>
</feature>
<dbReference type="PATRIC" id="fig|1365250.3.peg.3653"/>
<protein>
    <submittedName>
        <fullName evidence="2">Uncharacterized protein</fullName>
    </submittedName>
</protein>
<reference evidence="2 3" key="1">
    <citation type="submission" date="2013-07" db="EMBL/GenBank/DDBJ databases">
        <title>Comparative Genomic and Metabolomic Analysis of Twelve Strains of Pseudoalteromonas luteoviolacea.</title>
        <authorList>
            <person name="Vynne N.G."/>
            <person name="Mansson M."/>
            <person name="Gram L."/>
        </authorList>
    </citation>
    <scope>NUCLEOTIDE SEQUENCE [LARGE SCALE GENOMIC DNA]</scope>
    <source>
        <strain evidence="2 3">DSM 6061</strain>
    </source>
</reference>
<accession>A0A161XU85</accession>
<gene>
    <name evidence="2" type="ORF">N475_19750</name>
</gene>
<keyword evidence="3" id="KW-1185">Reference proteome</keyword>
<comment type="caution">
    <text evidence="2">The sequence shown here is derived from an EMBL/GenBank/DDBJ whole genome shotgun (WGS) entry which is preliminary data.</text>
</comment>
<feature type="compositionally biased region" description="Pro residues" evidence="1">
    <location>
        <begin position="32"/>
        <end position="41"/>
    </location>
</feature>
<sequence>MDRSLKMTVLSKNICQQVSAGYKTKRPTSKPRQPPLPDSKG</sequence>
<evidence type="ECO:0000313" key="2">
    <source>
        <dbReference type="EMBL" id="KZN33807.1"/>
    </source>
</evidence>
<dbReference type="EMBL" id="AUYB01000121">
    <property type="protein sequence ID" value="KZN33807.1"/>
    <property type="molecule type" value="Genomic_DNA"/>
</dbReference>
<proteinExistence type="predicted"/>
<evidence type="ECO:0000256" key="1">
    <source>
        <dbReference type="SAM" id="MobiDB-lite"/>
    </source>
</evidence>
<name>A0A161XU85_9GAMM</name>
<evidence type="ECO:0000313" key="3">
    <source>
        <dbReference type="Proteomes" id="UP000076643"/>
    </source>
</evidence>
<dbReference type="AlphaFoldDB" id="A0A161XU85"/>
<organism evidence="2 3">
    <name type="scientific">Pseudoalteromonas luteoviolacea DSM 6061</name>
    <dbReference type="NCBI Taxonomy" id="1365250"/>
    <lineage>
        <taxon>Bacteria</taxon>
        <taxon>Pseudomonadati</taxon>
        <taxon>Pseudomonadota</taxon>
        <taxon>Gammaproteobacteria</taxon>
        <taxon>Alteromonadales</taxon>
        <taxon>Pseudoalteromonadaceae</taxon>
        <taxon>Pseudoalteromonas</taxon>
    </lineage>
</organism>